<dbReference type="AlphaFoldDB" id="A0A6A5Z076"/>
<accession>A0A6A5Z076</accession>
<proteinExistence type="predicted"/>
<sequence length="151" mass="17192">MIYLKTHGLSADRFSLILKGNCGQTQAVWDMFKRAVALQDAMVECIRQKKIDHPSQLDEPNHGTCRFPLPCHLPPAFTATIRDMICGTSLISFEGNLGELWDTEVLVSQRENWSTDDWRQEWKPLSSEVIKAPPGWTEAVFDMYCPIYGDS</sequence>
<organism evidence="1 2">
    <name type="scientific">Lophiotrema nucula</name>
    <dbReference type="NCBI Taxonomy" id="690887"/>
    <lineage>
        <taxon>Eukaryota</taxon>
        <taxon>Fungi</taxon>
        <taxon>Dikarya</taxon>
        <taxon>Ascomycota</taxon>
        <taxon>Pezizomycotina</taxon>
        <taxon>Dothideomycetes</taxon>
        <taxon>Pleosporomycetidae</taxon>
        <taxon>Pleosporales</taxon>
        <taxon>Lophiotremataceae</taxon>
        <taxon>Lophiotrema</taxon>
    </lineage>
</organism>
<dbReference type="Proteomes" id="UP000799770">
    <property type="component" value="Unassembled WGS sequence"/>
</dbReference>
<evidence type="ECO:0000313" key="1">
    <source>
        <dbReference type="EMBL" id="KAF2112815.1"/>
    </source>
</evidence>
<keyword evidence="2" id="KW-1185">Reference proteome</keyword>
<dbReference type="OrthoDB" id="3693043at2759"/>
<dbReference type="EMBL" id="ML977329">
    <property type="protein sequence ID" value="KAF2112815.1"/>
    <property type="molecule type" value="Genomic_DNA"/>
</dbReference>
<evidence type="ECO:0000313" key="2">
    <source>
        <dbReference type="Proteomes" id="UP000799770"/>
    </source>
</evidence>
<reference evidence="1" key="1">
    <citation type="journal article" date="2020" name="Stud. Mycol.">
        <title>101 Dothideomycetes genomes: a test case for predicting lifestyles and emergence of pathogens.</title>
        <authorList>
            <person name="Haridas S."/>
            <person name="Albert R."/>
            <person name="Binder M."/>
            <person name="Bloem J."/>
            <person name="Labutti K."/>
            <person name="Salamov A."/>
            <person name="Andreopoulos B."/>
            <person name="Baker S."/>
            <person name="Barry K."/>
            <person name="Bills G."/>
            <person name="Bluhm B."/>
            <person name="Cannon C."/>
            <person name="Castanera R."/>
            <person name="Culley D."/>
            <person name="Daum C."/>
            <person name="Ezra D."/>
            <person name="Gonzalez J."/>
            <person name="Henrissat B."/>
            <person name="Kuo A."/>
            <person name="Liang C."/>
            <person name="Lipzen A."/>
            <person name="Lutzoni F."/>
            <person name="Magnuson J."/>
            <person name="Mondo S."/>
            <person name="Nolan M."/>
            <person name="Ohm R."/>
            <person name="Pangilinan J."/>
            <person name="Park H.-J."/>
            <person name="Ramirez L."/>
            <person name="Alfaro M."/>
            <person name="Sun H."/>
            <person name="Tritt A."/>
            <person name="Yoshinaga Y."/>
            <person name="Zwiers L.-H."/>
            <person name="Turgeon B."/>
            <person name="Goodwin S."/>
            <person name="Spatafora J."/>
            <person name="Crous P."/>
            <person name="Grigoriev I."/>
        </authorList>
    </citation>
    <scope>NUCLEOTIDE SEQUENCE</scope>
    <source>
        <strain evidence="1">CBS 627.86</strain>
    </source>
</reference>
<protein>
    <submittedName>
        <fullName evidence="1">Uncharacterized protein</fullName>
    </submittedName>
</protein>
<name>A0A6A5Z076_9PLEO</name>
<gene>
    <name evidence="1" type="ORF">BDV96DRAFT_579216</name>
</gene>